<reference evidence="3" key="3">
    <citation type="journal article" date="2019" name="Microbiol. Resour. Announc.">
        <title>Complete Genome Sequence of Halorubrum ezzemoulense Strain Fb21.</title>
        <authorList>
            <person name="Feng Y."/>
            <person name="Louyakis A.S."/>
            <person name="Makkay A.M."/>
            <person name="Guerrero R.O."/>
            <person name="Papke R.T."/>
            <person name="Gogarten J.P."/>
        </authorList>
    </citation>
    <scope>NUCLEOTIDE SEQUENCE</scope>
    <source>
        <strain evidence="3">Fb21</strain>
        <plasmid evidence="3">megaplasmid</plasmid>
    </source>
</reference>
<dbReference type="PROSITE" id="PS51257">
    <property type="entry name" value="PROKAR_LIPOPROTEIN"/>
    <property type="match status" value="1"/>
</dbReference>
<name>A0A256ISZ4_HALEZ</name>
<evidence type="ECO:0000313" key="5">
    <source>
        <dbReference type="Proteomes" id="UP000216758"/>
    </source>
</evidence>
<dbReference type="Proteomes" id="UP000216409">
    <property type="component" value="Unassembled WGS sequence"/>
</dbReference>
<reference evidence="4 5" key="1">
    <citation type="journal article" date="2014" name="Front. Microbiol.">
        <title>Population and genomic analysis of the genus Halorubrum.</title>
        <authorList>
            <person name="Fullmer M.S."/>
            <person name="Soucy S.M."/>
            <person name="Swithers K.S."/>
            <person name="Makkay A.M."/>
            <person name="Wheeler R."/>
            <person name="Ventosa A."/>
            <person name="Gogarten J.P."/>
            <person name="Papke R.T."/>
        </authorList>
    </citation>
    <scope>NUCLEOTIDE SEQUENCE [LARGE SCALE GENOMIC DNA]</scope>
    <source>
        <strain evidence="2 5">G37</strain>
        <strain evidence="1 4">LD3</strain>
    </source>
</reference>
<dbReference type="EMBL" id="CP034941">
    <property type="protein sequence ID" value="QAY21619.1"/>
    <property type="molecule type" value="Genomic_DNA"/>
</dbReference>
<evidence type="ECO:0000313" key="3">
    <source>
        <dbReference type="EMBL" id="QAY21619.1"/>
    </source>
</evidence>
<reference evidence="6" key="4">
    <citation type="submission" date="2019-01" db="EMBL/GenBank/DDBJ databases">
        <title>Complete genome of Halorubrum ezzemoulense strain FB21.</title>
        <authorList>
            <person name="Feng Y."/>
            <person name="Louyakis A.S."/>
            <person name="Papke R.T."/>
            <person name="Gogarten J.P."/>
        </authorList>
    </citation>
    <scope>NUCLEOTIDE SEQUENCE [LARGE SCALE GENOMIC DNA]</scope>
    <source>
        <strain evidence="6">Fb21</strain>
        <plasmid evidence="6">megaPlasmid</plasmid>
    </source>
</reference>
<geneLocation type="plasmid" evidence="3">
    <name>megaplasmid</name>
</geneLocation>
<evidence type="ECO:0000313" key="6">
    <source>
        <dbReference type="Proteomes" id="UP000293073"/>
    </source>
</evidence>
<reference evidence="1" key="2">
    <citation type="submission" date="2017-05" db="EMBL/GenBank/DDBJ databases">
        <authorList>
            <person name="Song R."/>
            <person name="Chenine A.L."/>
            <person name="Ruprecht R.M."/>
        </authorList>
    </citation>
    <scope>NUCLEOTIDE SEQUENCE</scope>
    <source>
        <strain evidence="2">G37</strain>
        <strain evidence="1">LD3</strain>
    </source>
</reference>
<protein>
    <submittedName>
        <fullName evidence="1">Uncharacterized protein</fullName>
    </submittedName>
</protein>
<dbReference type="EMBL" id="NHOW01000138">
    <property type="protein sequence ID" value="OYR59668.1"/>
    <property type="molecule type" value="Genomic_DNA"/>
</dbReference>
<sequence>MQRRELLGSVGAISTVGLAGCSSVIGSGDPAERAHTVSVYLGDRELTREVTVTVTSEGGSTLFKSEYTLSNSNEADEDATFPASDEPDTVVVTVDGTRFERDWPGFEHPDLPCDDPNHAGIEIWIEESDGGSPAIRLEVNCQSVTMDGQPA</sequence>
<evidence type="ECO:0000313" key="2">
    <source>
        <dbReference type="EMBL" id="OYR72109.1"/>
    </source>
</evidence>
<evidence type="ECO:0000313" key="4">
    <source>
        <dbReference type="Proteomes" id="UP000216409"/>
    </source>
</evidence>
<organism evidence="1 4">
    <name type="scientific">Halorubrum ezzemoulense</name>
    <name type="common">Halorubrum chaoviator</name>
    <dbReference type="NCBI Taxonomy" id="337243"/>
    <lineage>
        <taxon>Archaea</taxon>
        <taxon>Methanobacteriati</taxon>
        <taxon>Methanobacteriota</taxon>
        <taxon>Stenosarchaea group</taxon>
        <taxon>Halobacteria</taxon>
        <taxon>Halobacteriales</taxon>
        <taxon>Haloferacaceae</taxon>
        <taxon>Halorubrum</taxon>
    </lineage>
</organism>
<proteinExistence type="predicted"/>
<accession>A0A256ISZ4</accession>
<dbReference type="KEGG" id="hezz:EO776_16730"/>
<geneLocation type="plasmid" evidence="6">
    <name>megaPlasmid</name>
</geneLocation>
<gene>
    <name evidence="2" type="ORF">DJ78_03765</name>
    <name evidence="1" type="ORF">DJ83_12100</name>
    <name evidence="3" type="ORF">EO776_16730</name>
</gene>
<dbReference type="Proteomes" id="UP000293073">
    <property type="component" value="Plasmid megaplasmid"/>
</dbReference>
<dbReference type="EMBL" id="NHPB01000022">
    <property type="protein sequence ID" value="OYR72109.1"/>
    <property type="molecule type" value="Genomic_DNA"/>
</dbReference>
<evidence type="ECO:0000313" key="1">
    <source>
        <dbReference type="EMBL" id="OYR59668.1"/>
    </source>
</evidence>
<keyword evidence="3" id="KW-0614">Plasmid</keyword>
<dbReference type="AlphaFoldDB" id="A0A256ISZ4"/>
<dbReference type="Proteomes" id="UP000216758">
    <property type="component" value="Unassembled WGS sequence"/>
</dbReference>